<feature type="transmembrane region" description="Helical" evidence="5">
    <location>
        <begin position="34"/>
        <end position="54"/>
    </location>
</feature>
<evidence type="ECO:0000313" key="8">
    <source>
        <dbReference type="Proteomes" id="UP000059113"/>
    </source>
</evidence>
<evidence type="ECO:0000256" key="1">
    <source>
        <dbReference type="ARBA" id="ARBA00004141"/>
    </source>
</evidence>
<evidence type="ECO:0000313" key="7">
    <source>
        <dbReference type="EMBL" id="AKQ43502.2"/>
    </source>
</evidence>
<dbReference type="GO" id="GO:0005886">
    <property type="term" value="C:plasma membrane"/>
    <property type="evidence" value="ECO:0007669"/>
    <property type="project" value="TreeGrafter"/>
</dbReference>
<reference evidence="8" key="2">
    <citation type="submission" date="2015-04" db="EMBL/GenBank/DDBJ databases">
        <title>The complete genome sequence of Erythrobacter sp. s21-N3.</title>
        <authorList>
            <person name="Zhuang L."/>
            <person name="Liu Y."/>
            <person name="Shao Z."/>
        </authorList>
    </citation>
    <scope>NUCLEOTIDE SEQUENCE [LARGE SCALE GENOMIC DNA]</scope>
    <source>
        <strain evidence="8">s21-N3</strain>
    </source>
</reference>
<dbReference type="KEGG" id="ery:CP97_14430"/>
<gene>
    <name evidence="7" type="ORF">CP97_14430</name>
</gene>
<dbReference type="AlphaFoldDB" id="A0A0H4VFJ0"/>
<dbReference type="RefSeq" id="WP_227819618.1">
    <property type="nucleotide sequence ID" value="NZ_CP011310.1"/>
</dbReference>
<evidence type="ECO:0000256" key="5">
    <source>
        <dbReference type="SAM" id="Phobius"/>
    </source>
</evidence>
<evidence type="ECO:0000256" key="2">
    <source>
        <dbReference type="ARBA" id="ARBA00022692"/>
    </source>
</evidence>
<dbReference type="PANTHER" id="PTHR10846:SF8">
    <property type="entry name" value="INNER MEMBRANE PROTEIN YRBG"/>
    <property type="match status" value="1"/>
</dbReference>
<reference evidence="7 8" key="1">
    <citation type="journal article" date="2015" name="Int. J. Syst. Evol. Microbiol.">
        <title>Erythrobacter atlanticus sp. nov., a bacterium from ocean sediment able to degrade polycyclic aromatic hydrocarbons.</title>
        <authorList>
            <person name="Zhuang L."/>
            <person name="Liu Y."/>
            <person name="Wang L."/>
            <person name="Wang W."/>
            <person name="Shao Z."/>
        </authorList>
    </citation>
    <scope>NUCLEOTIDE SEQUENCE [LARGE SCALE GENOMIC DNA]</scope>
    <source>
        <strain evidence="8">s21-N3</strain>
    </source>
</reference>
<feature type="transmembrane region" description="Helical" evidence="5">
    <location>
        <begin position="221"/>
        <end position="246"/>
    </location>
</feature>
<feature type="transmembrane region" description="Helical" evidence="5">
    <location>
        <begin position="75"/>
        <end position="103"/>
    </location>
</feature>
<feature type="transmembrane region" description="Helical" evidence="5">
    <location>
        <begin position="109"/>
        <end position="128"/>
    </location>
</feature>
<dbReference type="PANTHER" id="PTHR10846">
    <property type="entry name" value="SODIUM/POTASSIUM/CALCIUM EXCHANGER"/>
    <property type="match status" value="1"/>
</dbReference>
<feature type="transmembrane region" description="Helical" evidence="5">
    <location>
        <begin position="283"/>
        <end position="304"/>
    </location>
</feature>
<feature type="transmembrane region" description="Helical" evidence="5">
    <location>
        <begin position="167"/>
        <end position="188"/>
    </location>
</feature>
<dbReference type="InterPro" id="IPR004837">
    <property type="entry name" value="NaCa_Exmemb"/>
</dbReference>
<keyword evidence="2 5" id="KW-0812">Transmembrane</keyword>
<dbReference type="Proteomes" id="UP000059113">
    <property type="component" value="Chromosome"/>
</dbReference>
<dbReference type="GO" id="GO:0005262">
    <property type="term" value="F:calcium channel activity"/>
    <property type="evidence" value="ECO:0007669"/>
    <property type="project" value="TreeGrafter"/>
</dbReference>
<feature type="transmembrane region" description="Helical" evidence="5">
    <location>
        <begin position="140"/>
        <end position="161"/>
    </location>
</feature>
<feature type="transmembrane region" description="Helical" evidence="5">
    <location>
        <begin position="316"/>
        <end position="340"/>
    </location>
</feature>
<proteinExistence type="predicted"/>
<keyword evidence="8" id="KW-1185">Reference proteome</keyword>
<dbReference type="GO" id="GO:0008273">
    <property type="term" value="F:calcium, potassium:sodium antiporter activity"/>
    <property type="evidence" value="ECO:0007669"/>
    <property type="project" value="TreeGrafter"/>
</dbReference>
<evidence type="ECO:0000259" key="6">
    <source>
        <dbReference type="Pfam" id="PF01699"/>
    </source>
</evidence>
<feature type="domain" description="Sodium/calcium exchanger membrane region" evidence="6">
    <location>
        <begin position="222"/>
        <end position="368"/>
    </location>
</feature>
<keyword evidence="3 5" id="KW-1133">Transmembrane helix</keyword>
<evidence type="ECO:0000256" key="3">
    <source>
        <dbReference type="ARBA" id="ARBA00022989"/>
    </source>
</evidence>
<dbReference type="GO" id="GO:0006874">
    <property type="term" value="P:intracellular calcium ion homeostasis"/>
    <property type="evidence" value="ECO:0007669"/>
    <property type="project" value="TreeGrafter"/>
</dbReference>
<dbReference type="Pfam" id="PF01699">
    <property type="entry name" value="Na_Ca_ex"/>
    <property type="match status" value="2"/>
</dbReference>
<dbReference type="InterPro" id="IPR044880">
    <property type="entry name" value="NCX_ion-bd_dom_sf"/>
</dbReference>
<keyword evidence="4 5" id="KW-0472">Membrane</keyword>
<dbReference type="Gene3D" id="1.20.1420.30">
    <property type="entry name" value="NCX, central ion-binding region"/>
    <property type="match status" value="1"/>
</dbReference>
<dbReference type="InterPro" id="IPR004481">
    <property type="entry name" value="K/Na/Ca-exchanger"/>
</dbReference>
<organism evidence="7 8">
    <name type="scientific">Aurantiacibacter atlanticus</name>
    <dbReference type="NCBI Taxonomy" id="1648404"/>
    <lineage>
        <taxon>Bacteria</taxon>
        <taxon>Pseudomonadati</taxon>
        <taxon>Pseudomonadota</taxon>
        <taxon>Alphaproteobacteria</taxon>
        <taxon>Sphingomonadales</taxon>
        <taxon>Erythrobacteraceae</taxon>
        <taxon>Aurantiacibacter</taxon>
    </lineage>
</organism>
<protein>
    <submittedName>
        <fullName evidence="7">Cation antiporter (Na+/Ca2+)</fullName>
    </submittedName>
</protein>
<accession>A0A0H4VFJ0</accession>
<name>A0A0H4VFJ0_9SPHN</name>
<feature type="transmembrane region" description="Helical" evidence="5">
    <location>
        <begin position="352"/>
        <end position="371"/>
    </location>
</feature>
<feature type="domain" description="Sodium/calcium exchanger membrane region" evidence="6">
    <location>
        <begin position="40"/>
        <end position="183"/>
    </location>
</feature>
<comment type="subcellular location">
    <subcellularLocation>
        <location evidence="1">Membrane</location>
        <topology evidence="1">Multi-pass membrane protein</topology>
    </subcellularLocation>
</comment>
<dbReference type="STRING" id="1648404.CP97_14430"/>
<dbReference type="EMBL" id="CP011310">
    <property type="protein sequence ID" value="AKQ43502.2"/>
    <property type="molecule type" value="Genomic_DNA"/>
</dbReference>
<evidence type="ECO:0000256" key="4">
    <source>
        <dbReference type="ARBA" id="ARBA00023136"/>
    </source>
</evidence>
<sequence length="372" mass="38190">MAEIKPIIGCNGTPGSNSIPHAARQNMCGFAVNALPLAVLIAIFAIAASAVWWAGSHLPRYVVGLSDKTGLGQGFAGMLVLGGITSLPELATATTAAAIGAPLLALNDVLGSAAFNILLLAVADMLLGPHPLTSVVAKPVTLIQGVLGMMVLGLVIAAITYGESQLFGLAGLGSTLVFGSAVAAIWIADRSERRPMWLVVNQPDLALAAEAEHSDISWHQILLGLNMLAAIILIAGGVLATSATMIAQQTGLGGSVMGFLFVSAATSLPELSAITGAIRNQRYELAIGEVFGSNLFNIAFIFVIDLVSPGPPVLGLAGPFEAMAALLALLMSGVFVLGLIERRDRTILRMGVDSIAVLLVYGIGLALLLTIA</sequence>